<dbReference type="SUPFAM" id="SSF57889">
    <property type="entry name" value="Cysteine-rich domain"/>
    <property type="match status" value="1"/>
</dbReference>
<keyword evidence="8 9" id="KW-0175">Coiled coil</keyword>
<dbReference type="CDD" id="cd20878">
    <property type="entry name" value="C1_AKAP13"/>
    <property type="match status" value="1"/>
</dbReference>
<dbReference type="Gene3D" id="3.30.60.20">
    <property type="match status" value="1"/>
</dbReference>
<keyword evidence="15" id="KW-1185">Reference proteome</keyword>
<dbReference type="SMART" id="SM00325">
    <property type="entry name" value="RhoGEF"/>
    <property type="match status" value="1"/>
</dbReference>
<comment type="subcellular location">
    <subcellularLocation>
        <location evidence="1">Cytoplasm</location>
    </subcellularLocation>
</comment>
<dbReference type="GO" id="GO:0005737">
    <property type="term" value="C:cytoplasm"/>
    <property type="evidence" value="ECO:0007669"/>
    <property type="project" value="UniProtKB-SubCell"/>
</dbReference>
<dbReference type="EMBL" id="JAINUF010000013">
    <property type="protein sequence ID" value="KAJ8344174.1"/>
    <property type="molecule type" value="Genomic_DNA"/>
</dbReference>
<feature type="compositionally biased region" description="Basic and acidic residues" evidence="10">
    <location>
        <begin position="1071"/>
        <end position="1088"/>
    </location>
</feature>
<dbReference type="Gene3D" id="2.30.29.30">
    <property type="entry name" value="Pleckstrin-homology domain (PH domain)/Phosphotyrosine-binding domain (PTB)"/>
    <property type="match status" value="1"/>
</dbReference>
<dbReference type="PROSITE" id="PS50010">
    <property type="entry name" value="DH_2"/>
    <property type="match status" value="1"/>
</dbReference>
<dbReference type="InterPro" id="IPR041020">
    <property type="entry name" value="PH_16"/>
</dbReference>
<evidence type="ECO:0000256" key="1">
    <source>
        <dbReference type="ARBA" id="ARBA00004496"/>
    </source>
</evidence>
<feature type="compositionally biased region" description="Basic and acidic residues" evidence="10">
    <location>
        <begin position="266"/>
        <end position="288"/>
    </location>
</feature>
<dbReference type="InterPro" id="IPR001849">
    <property type="entry name" value="PH_domain"/>
</dbReference>
<dbReference type="GO" id="GO:0005078">
    <property type="term" value="F:MAP-kinase scaffold activity"/>
    <property type="evidence" value="ECO:0007669"/>
    <property type="project" value="TreeGrafter"/>
</dbReference>
<dbReference type="InterPro" id="IPR000219">
    <property type="entry name" value="DH_dom"/>
</dbReference>
<dbReference type="Pfam" id="PF00621">
    <property type="entry name" value="RhoGEF"/>
    <property type="match status" value="1"/>
</dbReference>
<keyword evidence="4" id="KW-0344">Guanine-nucleotide releasing factor</keyword>
<feature type="compositionally biased region" description="Basic and acidic residues" evidence="10">
    <location>
        <begin position="1141"/>
        <end position="1152"/>
    </location>
</feature>
<sequence length="1277" mass="142953">MTGNSASEVSVSCLSNEDAASLGPPGSAPDCSAGGRRCWCTEEVQRPGAGGAREEKDRLIAVPACSILLRCPARSPSPFRRHSWGPGKTPEGEAEISHRSSPGNLAKGTPTFQRRSYSLEDLTTDSDGMKDCLRQRPSAPDPRLAARPESQERGSVVSLPEDDLGPDLGSDLGERSNSLGRQLSAVFRTKRRIHGSMTLPLTKSVSLFAINQRELDGMKSLSNVSGSLAHSISEEDPGPLRAGEESKSATKVGRTFSYLRSKMYKKTKEKEKEKNRGKEKEREVKERDKRTLNGHLFNALSSAPFVPCHQCHKAITAKEAFYCTNCSAHVHKPCRETLPACTKTKMKLLKQQFAVPDSSVLRSKSTALRERPWAVLTADEDGPRTHTGIRRFSTTNLSKSISISNIAGPVLDEIPLKSLRYLSLSTDSLNKTSKVNKSTESLTDEGTEMMDSQLMGEFEVEAKDLEAESWTFTVDRKYLKQLRKDVIKRQDVIYELMQTEMHHVRTLRMVSEVYSRGLLKEVQLEAQTVERVFPALDELLEIHSGFLASVLDRKRESRREGAGSGGDSGGFLVRNIGDVLVAQFSGSSAERMRKVYGKFCSHHKEALDFYKELHAKDKRFQAFVKRKMSSPVVRRLGIPECILLVTQRITKYPVLLHRLLQHTKEGDEEYAAVKQALGLVKEVITAVDNKVNDQEKKQRLREVYRRTDSRSIMRMLSGQMFAREDLLRGRRLLHDGPLQLKTSTGRLKDVQALLLSDVFIFLQEKDQKYAFASLDQRSTVLSLQKLIVREVANEEKGLFLIAAGIERPEMVEVHAGSREERNAWIQLIQEAVGSMEKDEDEGIPSESEEDKKVLETKAKEMRDQLRRKDRQIAALLEEKLKVFQDMGSDSGPGGGALFRALAEDTPTGELAMKDALTEVEYLQTLVNSGLGGAVEAVGSAGSVWPSCRPEALSSLDRNQINNISKNGEGDSPDLQRTESDSALKKGGNASLLLLQKKDSEVLHSTCRLHELLNTLQAVVVQQDSFLEEQRSALSERPSSSSSWRSSSLIEQEKQRSLEKQRQEAANLQRQQEAHAAERRRREGEWEERERELTGREARLLVLDEETRRGGGEVLREQQELQCLKEEYQRDLERLREAQKRLERDREQVEQEQRAGPAGDKRSRRAPSSASEDSLHVPSPVERKLSSSPIRDTLIRMGSIRKGKTLNPFASNPSHKAPGGEGQSHIPCRLLQLAKTREPKEKKEKKKKKKEKGQLPQPADSTLLPGSEQPVDGEILFC</sequence>
<dbReference type="SUPFAM" id="SSF48065">
    <property type="entry name" value="DBL homology domain (DH-domain)"/>
    <property type="match status" value="1"/>
</dbReference>
<dbReference type="InterPro" id="IPR011993">
    <property type="entry name" value="PH-like_dom_sf"/>
</dbReference>
<evidence type="ECO:0000259" key="11">
    <source>
        <dbReference type="PROSITE" id="PS50003"/>
    </source>
</evidence>
<dbReference type="GO" id="GO:0035023">
    <property type="term" value="P:regulation of Rho protein signal transduction"/>
    <property type="evidence" value="ECO:0007669"/>
    <property type="project" value="TreeGrafter"/>
</dbReference>
<dbReference type="Pfam" id="PF17838">
    <property type="entry name" value="PH_16"/>
    <property type="match status" value="1"/>
</dbReference>
<feature type="coiled-coil region" evidence="9">
    <location>
        <begin position="851"/>
        <end position="878"/>
    </location>
</feature>
<keyword evidence="7" id="KW-0862">Zinc</keyword>
<dbReference type="GO" id="GO:0071875">
    <property type="term" value="P:adrenergic receptor signaling pathway"/>
    <property type="evidence" value="ECO:0007669"/>
    <property type="project" value="TreeGrafter"/>
</dbReference>
<evidence type="ECO:0000259" key="13">
    <source>
        <dbReference type="PROSITE" id="PS50081"/>
    </source>
</evidence>
<dbReference type="SMART" id="SM00233">
    <property type="entry name" value="PH"/>
    <property type="match status" value="1"/>
</dbReference>
<evidence type="ECO:0000256" key="8">
    <source>
        <dbReference type="ARBA" id="ARBA00023054"/>
    </source>
</evidence>
<feature type="compositionally biased region" description="Low complexity" evidence="10">
    <location>
        <begin position="1031"/>
        <end position="1047"/>
    </location>
</feature>
<dbReference type="GO" id="GO:0015629">
    <property type="term" value="C:actin cytoskeleton"/>
    <property type="evidence" value="ECO:0007669"/>
    <property type="project" value="TreeGrafter"/>
</dbReference>
<proteinExistence type="predicted"/>
<dbReference type="Gene3D" id="1.20.900.10">
    <property type="entry name" value="Dbl homology (DH) domain"/>
    <property type="match status" value="1"/>
</dbReference>
<dbReference type="PROSITE" id="PS50003">
    <property type="entry name" value="PH_DOMAIN"/>
    <property type="match status" value="1"/>
</dbReference>
<feature type="region of interest" description="Disordered" evidence="10">
    <location>
        <begin position="1141"/>
        <end position="1277"/>
    </location>
</feature>
<dbReference type="AlphaFoldDB" id="A0A9Q1ESL6"/>
<feature type="domain" description="Phorbol-ester/DAG-type" evidence="13">
    <location>
        <begin position="294"/>
        <end position="341"/>
    </location>
</feature>
<gene>
    <name evidence="14" type="ORF">SKAU_G00315030</name>
</gene>
<protein>
    <recommendedName>
        <fullName evidence="16">A-kinase anchor protein 13</fullName>
    </recommendedName>
</protein>
<dbReference type="InterPro" id="IPR046349">
    <property type="entry name" value="C1-like_sf"/>
</dbReference>
<dbReference type="FunFam" id="1.20.900.10:FF:000004">
    <property type="entry name" value="Rho guanine nucleotide exchange factor 2"/>
    <property type="match status" value="1"/>
</dbReference>
<evidence type="ECO:0000313" key="14">
    <source>
        <dbReference type="EMBL" id="KAJ8344174.1"/>
    </source>
</evidence>
<keyword evidence="5" id="KW-0479">Metal-binding</keyword>
<dbReference type="Proteomes" id="UP001152622">
    <property type="component" value="Chromosome 13"/>
</dbReference>
<feature type="compositionally biased region" description="Polar residues" evidence="10">
    <location>
        <begin position="1"/>
        <end position="15"/>
    </location>
</feature>
<dbReference type="PANTHER" id="PTHR13944">
    <property type="entry name" value="AGAP007712-PA"/>
    <property type="match status" value="1"/>
</dbReference>
<feature type="region of interest" description="Disordered" evidence="10">
    <location>
        <begin position="1031"/>
        <end position="1088"/>
    </location>
</feature>
<dbReference type="CDD" id="cd00160">
    <property type="entry name" value="RhoGEF"/>
    <property type="match status" value="1"/>
</dbReference>
<comment type="caution">
    <text evidence="14">The sequence shown here is derived from an EMBL/GenBank/DDBJ whole genome shotgun (WGS) entry which is preliminary data.</text>
</comment>
<keyword evidence="6" id="KW-0863">Zinc-finger</keyword>
<dbReference type="GO" id="GO:0008270">
    <property type="term" value="F:zinc ion binding"/>
    <property type="evidence" value="ECO:0007669"/>
    <property type="project" value="UniProtKB-KW"/>
</dbReference>
<reference evidence="14" key="1">
    <citation type="journal article" date="2023" name="Science">
        <title>Genome structures resolve the early diversification of teleost fishes.</title>
        <authorList>
            <person name="Parey E."/>
            <person name="Louis A."/>
            <person name="Montfort J."/>
            <person name="Bouchez O."/>
            <person name="Roques C."/>
            <person name="Iampietro C."/>
            <person name="Lluch J."/>
            <person name="Castinel A."/>
            <person name="Donnadieu C."/>
            <person name="Desvignes T."/>
            <person name="Floi Bucao C."/>
            <person name="Jouanno E."/>
            <person name="Wen M."/>
            <person name="Mejri S."/>
            <person name="Dirks R."/>
            <person name="Jansen H."/>
            <person name="Henkel C."/>
            <person name="Chen W.J."/>
            <person name="Zahm M."/>
            <person name="Cabau C."/>
            <person name="Klopp C."/>
            <person name="Thompson A.W."/>
            <person name="Robinson-Rechavi M."/>
            <person name="Braasch I."/>
            <person name="Lecointre G."/>
            <person name="Bobe J."/>
            <person name="Postlethwait J.H."/>
            <person name="Berthelot C."/>
            <person name="Roest Crollius H."/>
            <person name="Guiguen Y."/>
        </authorList>
    </citation>
    <scope>NUCLEOTIDE SEQUENCE</scope>
    <source>
        <strain evidence="14">WJC10195</strain>
    </source>
</reference>
<dbReference type="GO" id="GO:0043123">
    <property type="term" value="P:positive regulation of canonical NF-kappaB signal transduction"/>
    <property type="evidence" value="ECO:0007669"/>
    <property type="project" value="TreeGrafter"/>
</dbReference>
<evidence type="ECO:0000256" key="10">
    <source>
        <dbReference type="SAM" id="MobiDB-lite"/>
    </source>
</evidence>
<dbReference type="InterPro" id="IPR035899">
    <property type="entry name" value="DBL_dom_sf"/>
</dbReference>
<evidence type="ECO:0000259" key="12">
    <source>
        <dbReference type="PROSITE" id="PS50010"/>
    </source>
</evidence>
<dbReference type="SUPFAM" id="SSF50729">
    <property type="entry name" value="PH domain-like"/>
    <property type="match status" value="1"/>
</dbReference>
<evidence type="ECO:0000256" key="2">
    <source>
        <dbReference type="ARBA" id="ARBA00022490"/>
    </source>
</evidence>
<accession>A0A9Q1ESL6</accession>
<dbReference type="FunFam" id="2.30.29.30:FF:000021">
    <property type="entry name" value="Rho guanine nucleotide exchange factor 2"/>
    <property type="match status" value="1"/>
</dbReference>
<evidence type="ECO:0000256" key="6">
    <source>
        <dbReference type="ARBA" id="ARBA00022771"/>
    </source>
</evidence>
<dbReference type="OrthoDB" id="28045at2759"/>
<dbReference type="PROSITE" id="PS50081">
    <property type="entry name" value="ZF_DAG_PE_2"/>
    <property type="match status" value="1"/>
</dbReference>
<dbReference type="PANTHER" id="PTHR13944:SF18">
    <property type="entry name" value="A-KINASE ANCHOR PROTEIN 13"/>
    <property type="match status" value="1"/>
</dbReference>
<evidence type="ECO:0000256" key="4">
    <source>
        <dbReference type="ARBA" id="ARBA00022658"/>
    </source>
</evidence>
<feature type="region of interest" description="Disordered" evidence="10">
    <location>
        <begin position="263"/>
        <end position="288"/>
    </location>
</feature>
<organism evidence="14 15">
    <name type="scientific">Synaphobranchus kaupii</name>
    <name type="common">Kaup's arrowtooth eel</name>
    <dbReference type="NCBI Taxonomy" id="118154"/>
    <lineage>
        <taxon>Eukaryota</taxon>
        <taxon>Metazoa</taxon>
        <taxon>Chordata</taxon>
        <taxon>Craniata</taxon>
        <taxon>Vertebrata</taxon>
        <taxon>Euteleostomi</taxon>
        <taxon>Actinopterygii</taxon>
        <taxon>Neopterygii</taxon>
        <taxon>Teleostei</taxon>
        <taxon>Anguilliformes</taxon>
        <taxon>Synaphobranchidae</taxon>
        <taxon>Synaphobranchus</taxon>
    </lineage>
</organism>
<evidence type="ECO:0008006" key="16">
    <source>
        <dbReference type="Google" id="ProtNLM"/>
    </source>
</evidence>
<feature type="region of interest" description="Disordered" evidence="10">
    <location>
        <begin position="72"/>
        <end position="176"/>
    </location>
</feature>
<evidence type="ECO:0000313" key="15">
    <source>
        <dbReference type="Proteomes" id="UP001152622"/>
    </source>
</evidence>
<dbReference type="PROSITE" id="PS00479">
    <property type="entry name" value="ZF_DAG_PE_1"/>
    <property type="match status" value="1"/>
</dbReference>
<feature type="compositionally biased region" description="Basic and acidic residues" evidence="10">
    <location>
        <begin position="1050"/>
        <end position="1062"/>
    </location>
</feature>
<evidence type="ECO:0000256" key="3">
    <source>
        <dbReference type="ARBA" id="ARBA00022553"/>
    </source>
</evidence>
<feature type="region of interest" description="Disordered" evidence="10">
    <location>
        <begin position="960"/>
        <end position="980"/>
    </location>
</feature>
<dbReference type="InterPro" id="IPR051632">
    <property type="entry name" value="Rho_GEF"/>
</dbReference>
<keyword evidence="3" id="KW-0597">Phosphoprotein</keyword>
<feature type="domain" description="PH" evidence="11">
    <location>
        <begin position="731"/>
        <end position="833"/>
    </location>
</feature>
<keyword evidence="2" id="KW-0963">Cytoplasm</keyword>
<feature type="region of interest" description="Disordered" evidence="10">
    <location>
        <begin position="1"/>
        <end position="33"/>
    </location>
</feature>
<feature type="domain" description="DH" evidence="12">
    <location>
        <begin position="488"/>
        <end position="690"/>
    </location>
</feature>
<dbReference type="InterPro" id="IPR002219">
    <property type="entry name" value="PKC_DAG/PE"/>
</dbReference>
<evidence type="ECO:0000256" key="9">
    <source>
        <dbReference type="SAM" id="Coils"/>
    </source>
</evidence>
<name>A0A9Q1ESL6_SYNKA</name>
<evidence type="ECO:0000256" key="5">
    <source>
        <dbReference type="ARBA" id="ARBA00022723"/>
    </source>
</evidence>
<dbReference type="GO" id="GO:0016020">
    <property type="term" value="C:membrane"/>
    <property type="evidence" value="ECO:0007669"/>
    <property type="project" value="TreeGrafter"/>
</dbReference>
<dbReference type="GO" id="GO:0005085">
    <property type="term" value="F:guanyl-nucleotide exchange factor activity"/>
    <property type="evidence" value="ECO:0007669"/>
    <property type="project" value="UniProtKB-KW"/>
</dbReference>
<evidence type="ECO:0000256" key="7">
    <source>
        <dbReference type="ARBA" id="ARBA00022833"/>
    </source>
</evidence>